<accession>A0A6I6AEX4</accession>
<dbReference type="KEGG" id="gim:F1728_19785"/>
<evidence type="ECO:0000313" key="1">
    <source>
        <dbReference type="EMBL" id="QGQ24788.1"/>
    </source>
</evidence>
<dbReference type="Proteomes" id="UP000427281">
    <property type="component" value="Chromosome"/>
</dbReference>
<organism evidence="1 2">
    <name type="scientific">Gimesia benthica</name>
    <dbReference type="NCBI Taxonomy" id="2608982"/>
    <lineage>
        <taxon>Bacteria</taxon>
        <taxon>Pseudomonadati</taxon>
        <taxon>Planctomycetota</taxon>
        <taxon>Planctomycetia</taxon>
        <taxon>Planctomycetales</taxon>
        <taxon>Planctomycetaceae</taxon>
        <taxon>Gimesia</taxon>
    </lineage>
</organism>
<dbReference type="EMBL" id="CP043930">
    <property type="protein sequence ID" value="QGQ24788.1"/>
    <property type="molecule type" value="Genomic_DNA"/>
</dbReference>
<protein>
    <submittedName>
        <fullName evidence="1">Uncharacterized protein</fullName>
    </submittedName>
</protein>
<reference evidence="1 2" key="1">
    <citation type="submission" date="2019-09" db="EMBL/GenBank/DDBJ databases">
        <title>Gimesia benthica sp. nov., a novel bacterium isolated from deep-sea water of the Northwest Indian Ocean.</title>
        <authorList>
            <person name="Dai X."/>
        </authorList>
    </citation>
    <scope>NUCLEOTIDE SEQUENCE [LARGE SCALE GENOMIC DNA]</scope>
    <source>
        <strain evidence="1 2">E7</strain>
    </source>
</reference>
<evidence type="ECO:0000313" key="2">
    <source>
        <dbReference type="Proteomes" id="UP000427281"/>
    </source>
</evidence>
<keyword evidence="2" id="KW-1185">Reference proteome</keyword>
<sequence>MNDSNMVSQAELILRGSAPLFWVMSWHALPDGAPKGRVERILFSNSGQLKDLARGEILHQLLEELPKNPELLKSVLQQHRLMSPT</sequence>
<proteinExistence type="predicted"/>
<dbReference type="RefSeq" id="WP_155365527.1">
    <property type="nucleotide sequence ID" value="NZ_CP043930.1"/>
</dbReference>
<gene>
    <name evidence="1" type="ORF">F1728_19785</name>
</gene>
<name>A0A6I6AEX4_9PLAN</name>
<dbReference type="AlphaFoldDB" id="A0A6I6AEX4"/>